<gene>
    <name evidence="3" type="ORF">BDA99DRAFT_583682</name>
</gene>
<reference evidence="3" key="2">
    <citation type="submission" date="2023-02" db="EMBL/GenBank/DDBJ databases">
        <authorList>
            <consortium name="DOE Joint Genome Institute"/>
            <person name="Mondo S.J."/>
            <person name="Chang Y."/>
            <person name="Wang Y."/>
            <person name="Ahrendt S."/>
            <person name="Andreopoulos W."/>
            <person name="Barry K."/>
            <person name="Beard J."/>
            <person name="Benny G.L."/>
            <person name="Blankenship S."/>
            <person name="Bonito G."/>
            <person name="Cuomo C."/>
            <person name="Desiro A."/>
            <person name="Gervers K.A."/>
            <person name="Hundley H."/>
            <person name="Kuo A."/>
            <person name="LaButti K."/>
            <person name="Lang B.F."/>
            <person name="Lipzen A."/>
            <person name="O'Donnell K."/>
            <person name="Pangilinan J."/>
            <person name="Reynolds N."/>
            <person name="Sandor L."/>
            <person name="Smith M.W."/>
            <person name="Tsang A."/>
            <person name="Grigoriev I.V."/>
            <person name="Stajich J.E."/>
            <person name="Spatafora J.W."/>
        </authorList>
    </citation>
    <scope>NUCLEOTIDE SEQUENCE</scope>
    <source>
        <strain evidence="3">RSA 2281</strain>
    </source>
</reference>
<evidence type="ECO:0000313" key="3">
    <source>
        <dbReference type="EMBL" id="KAI9258088.1"/>
    </source>
</evidence>
<dbReference type="EMBL" id="JAIXMP010000019">
    <property type="protein sequence ID" value="KAI9258088.1"/>
    <property type="molecule type" value="Genomic_DNA"/>
</dbReference>
<keyword evidence="2" id="KW-0732">Signal</keyword>
<dbReference type="AlphaFoldDB" id="A0AAD5PC21"/>
<evidence type="ECO:0000313" key="4">
    <source>
        <dbReference type="Proteomes" id="UP001209540"/>
    </source>
</evidence>
<keyword evidence="4" id="KW-1185">Reference proteome</keyword>
<feature type="compositionally biased region" description="Basic and acidic residues" evidence="1">
    <location>
        <begin position="124"/>
        <end position="137"/>
    </location>
</feature>
<feature type="region of interest" description="Disordered" evidence="1">
    <location>
        <begin position="124"/>
        <end position="168"/>
    </location>
</feature>
<proteinExistence type="predicted"/>
<sequence length="168" mass="17520">MKFSLTLASLAVFALTATAVPIPGDSQEASGNGSEGPVGGLGNNILKDGIGNKTKQEIIIYQCDSADYQKANGNGSEAGVKGLANNLAKGGLFNRKDVTIKIIQGCPEGAVPNGYVVSPDRVQENQDDVRVHPRNDLVKPTGPEAASDRTSEGQGEKTNQKTVVPTDE</sequence>
<accession>A0AAD5PC21</accession>
<dbReference type="Proteomes" id="UP001209540">
    <property type="component" value="Unassembled WGS sequence"/>
</dbReference>
<organism evidence="3 4">
    <name type="scientific">Phascolomyces articulosus</name>
    <dbReference type="NCBI Taxonomy" id="60185"/>
    <lineage>
        <taxon>Eukaryota</taxon>
        <taxon>Fungi</taxon>
        <taxon>Fungi incertae sedis</taxon>
        <taxon>Mucoromycota</taxon>
        <taxon>Mucoromycotina</taxon>
        <taxon>Mucoromycetes</taxon>
        <taxon>Mucorales</taxon>
        <taxon>Lichtheimiaceae</taxon>
        <taxon>Phascolomyces</taxon>
    </lineage>
</organism>
<name>A0AAD5PC21_9FUNG</name>
<evidence type="ECO:0000256" key="1">
    <source>
        <dbReference type="SAM" id="MobiDB-lite"/>
    </source>
</evidence>
<feature type="chain" id="PRO_5042123486" evidence="2">
    <location>
        <begin position="20"/>
        <end position="168"/>
    </location>
</feature>
<evidence type="ECO:0000256" key="2">
    <source>
        <dbReference type="SAM" id="SignalP"/>
    </source>
</evidence>
<reference evidence="3" key="1">
    <citation type="journal article" date="2022" name="IScience">
        <title>Evolution of zygomycete secretomes and the origins of terrestrial fungal ecologies.</title>
        <authorList>
            <person name="Chang Y."/>
            <person name="Wang Y."/>
            <person name="Mondo S."/>
            <person name="Ahrendt S."/>
            <person name="Andreopoulos W."/>
            <person name="Barry K."/>
            <person name="Beard J."/>
            <person name="Benny G.L."/>
            <person name="Blankenship S."/>
            <person name="Bonito G."/>
            <person name="Cuomo C."/>
            <person name="Desiro A."/>
            <person name="Gervers K.A."/>
            <person name="Hundley H."/>
            <person name="Kuo A."/>
            <person name="LaButti K."/>
            <person name="Lang B.F."/>
            <person name="Lipzen A."/>
            <person name="O'Donnell K."/>
            <person name="Pangilinan J."/>
            <person name="Reynolds N."/>
            <person name="Sandor L."/>
            <person name="Smith M.E."/>
            <person name="Tsang A."/>
            <person name="Grigoriev I.V."/>
            <person name="Stajich J.E."/>
            <person name="Spatafora J.W."/>
        </authorList>
    </citation>
    <scope>NUCLEOTIDE SEQUENCE</scope>
    <source>
        <strain evidence="3">RSA 2281</strain>
    </source>
</reference>
<feature type="compositionally biased region" description="Basic and acidic residues" evidence="1">
    <location>
        <begin position="146"/>
        <end position="159"/>
    </location>
</feature>
<feature type="signal peptide" evidence="2">
    <location>
        <begin position="1"/>
        <end position="19"/>
    </location>
</feature>
<protein>
    <submittedName>
        <fullName evidence="3">Uncharacterized protein</fullName>
    </submittedName>
</protein>
<comment type="caution">
    <text evidence="3">The sequence shown here is derived from an EMBL/GenBank/DDBJ whole genome shotgun (WGS) entry which is preliminary data.</text>
</comment>